<gene>
    <name evidence="5" type="ORF">GCM10017783_12570</name>
</gene>
<reference evidence="6" key="1">
    <citation type="journal article" date="2019" name="Int. J. Syst. Evol. Microbiol.">
        <title>The Global Catalogue of Microorganisms (GCM) 10K type strain sequencing project: providing services to taxonomists for standard genome sequencing and annotation.</title>
        <authorList>
            <consortium name="The Broad Institute Genomics Platform"/>
            <consortium name="The Broad Institute Genome Sequencing Center for Infectious Disease"/>
            <person name="Wu L."/>
            <person name="Ma J."/>
        </authorList>
    </citation>
    <scope>NUCLEOTIDE SEQUENCE [LARGE SCALE GENOMIC DNA]</scope>
    <source>
        <strain evidence="6">CGMCC 1.18439</strain>
    </source>
</reference>
<evidence type="ECO:0000256" key="1">
    <source>
        <dbReference type="ARBA" id="ARBA00022448"/>
    </source>
</evidence>
<keyword evidence="6" id="KW-1185">Reference proteome</keyword>
<evidence type="ECO:0000256" key="3">
    <source>
        <dbReference type="ARBA" id="ARBA00022723"/>
    </source>
</evidence>
<proteinExistence type="predicted"/>
<dbReference type="InterPro" id="IPR012292">
    <property type="entry name" value="Globin/Proto"/>
</dbReference>
<accession>A0ABQ3K3D1</accession>
<keyword evidence="1" id="KW-0813">Transport</keyword>
<dbReference type="EMBL" id="BNAL01000012">
    <property type="protein sequence ID" value="GHG01793.1"/>
    <property type="molecule type" value="Genomic_DNA"/>
</dbReference>
<evidence type="ECO:0008006" key="7">
    <source>
        <dbReference type="Google" id="ProtNLM"/>
    </source>
</evidence>
<evidence type="ECO:0000313" key="5">
    <source>
        <dbReference type="EMBL" id="GHG01793.1"/>
    </source>
</evidence>
<organism evidence="5 6">
    <name type="scientific">Deinococcus piscis</name>
    <dbReference type="NCBI Taxonomy" id="394230"/>
    <lineage>
        <taxon>Bacteria</taxon>
        <taxon>Thermotogati</taxon>
        <taxon>Deinococcota</taxon>
        <taxon>Deinococci</taxon>
        <taxon>Deinococcales</taxon>
        <taxon>Deinococcaceae</taxon>
        <taxon>Deinococcus</taxon>
    </lineage>
</organism>
<name>A0ABQ3K3D1_9DEIO</name>
<dbReference type="Pfam" id="PF01152">
    <property type="entry name" value="Bac_globin"/>
    <property type="match status" value="1"/>
</dbReference>
<keyword evidence="4" id="KW-0408">Iron</keyword>
<dbReference type="Proteomes" id="UP000632154">
    <property type="component" value="Unassembled WGS sequence"/>
</dbReference>
<dbReference type="InterPro" id="IPR009050">
    <property type="entry name" value="Globin-like_sf"/>
</dbReference>
<evidence type="ECO:0000256" key="4">
    <source>
        <dbReference type="ARBA" id="ARBA00023004"/>
    </source>
</evidence>
<dbReference type="RefSeq" id="WP_189642821.1">
    <property type="nucleotide sequence ID" value="NZ_BNAL01000012.1"/>
</dbReference>
<sequence>MTVPLQGGQATLFERIGAEALRALLWEFYRRVCADPELGPVFERRIGPFPGAGWPVHIARIEGFWRNVTHGPGTYQGRPGQAHLNLGATPEHFDRWLSLWEQTLPEFMGELEAHSLLSTAQRMRPTLERFAVHGRAPAGPKRLS</sequence>
<dbReference type="Gene3D" id="1.10.490.10">
    <property type="entry name" value="Globins"/>
    <property type="match status" value="1"/>
</dbReference>
<keyword evidence="3" id="KW-0479">Metal-binding</keyword>
<keyword evidence="2" id="KW-0349">Heme</keyword>
<dbReference type="InterPro" id="IPR001486">
    <property type="entry name" value="Hemoglobin_trunc"/>
</dbReference>
<protein>
    <recommendedName>
        <fullName evidence="7">Globin</fullName>
    </recommendedName>
</protein>
<comment type="caution">
    <text evidence="5">The sequence shown here is derived from an EMBL/GenBank/DDBJ whole genome shotgun (WGS) entry which is preliminary data.</text>
</comment>
<dbReference type="SUPFAM" id="SSF46458">
    <property type="entry name" value="Globin-like"/>
    <property type="match status" value="1"/>
</dbReference>
<evidence type="ECO:0000313" key="6">
    <source>
        <dbReference type="Proteomes" id="UP000632154"/>
    </source>
</evidence>
<dbReference type="CDD" id="cd08916">
    <property type="entry name" value="TrHb3_P"/>
    <property type="match status" value="1"/>
</dbReference>
<evidence type="ECO:0000256" key="2">
    <source>
        <dbReference type="ARBA" id="ARBA00022617"/>
    </source>
</evidence>